<evidence type="ECO:0000313" key="11">
    <source>
        <dbReference type="Proteomes" id="UP000094527"/>
    </source>
</evidence>
<dbReference type="GO" id="GO:0005634">
    <property type="term" value="C:nucleus"/>
    <property type="evidence" value="ECO:0007669"/>
    <property type="project" value="UniProtKB-SubCell"/>
</dbReference>
<dbReference type="InterPro" id="IPR011598">
    <property type="entry name" value="bHLH_dom"/>
</dbReference>
<keyword evidence="7" id="KW-0539">Nucleus</keyword>
<gene>
    <name evidence="10" type="ORF">Ocin01_05174</name>
</gene>
<evidence type="ECO:0000256" key="2">
    <source>
        <dbReference type="ARBA" id="ARBA00022473"/>
    </source>
</evidence>
<dbReference type="GO" id="GO:0061564">
    <property type="term" value="P:axon development"/>
    <property type="evidence" value="ECO:0007669"/>
    <property type="project" value="TreeGrafter"/>
</dbReference>
<accession>A0A1D2N944</accession>
<dbReference type="GO" id="GO:0070888">
    <property type="term" value="F:E-box binding"/>
    <property type="evidence" value="ECO:0007669"/>
    <property type="project" value="TreeGrafter"/>
</dbReference>
<dbReference type="SMART" id="SM00353">
    <property type="entry name" value="HLH"/>
    <property type="match status" value="1"/>
</dbReference>
<evidence type="ECO:0000256" key="8">
    <source>
        <dbReference type="SAM" id="MobiDB-lite"/>
    </source>
</evidence>
<reference evidence="10 11" key="1">
    <citation type="journal article" date="2016" name="Genome Biol. Evol.">
        <title>Gene Family Evolution Reflects Adaptation to Soil Environmental Stressors in the Genome of the Collembolan Orchesella cincta.</title>
        <authorList>
            <person name="Faddeeva-Vakhrusheva A."/>
            <person name="Derks M.F."/>
            <person name="Anvar S.Y."/>
            <person name="Agamennone V."/>
            <person name="Suring W."/>
            <person name="Smit S."/>
            <person name="van Straalen N.M."/>
            <person name="Roelofs D."/>
        </authorList>
    </citation>
    <scope>NUCLEOTIDE SEQUENCE [LARGE SCALE GENOMIC DNA]</scope>
    <source>
        <tissue evidence="10">Mixed pool</tissue>
    </source>
</reference>
<dbReference type="EMBL" id="LJIJ01000149">
    <property type="protein sequence ID" value="ODN01506.1"/>
    <property type="molecule type" value="Genomic_DNA"/>
</dbReference>
<feature type="compositionally biased region" description="Basic residues" evidence="8">
    <location>
        <begin position="108"/>
        <end position="119"/>
    </location>
</feature>
<keyword evidence="4" id="KW-0524">Neurogenesis</keyword>
<evidence type="ECO:0000256" key="1">
    <source>
        <dbReference type="ARBA" id="ARBA00004123"/>
    </source>
</evidence>
<dbReference type="InterPro" id="IPR050359">
    <property type="entry name" value="bHLH_transcription_factors"/>
</dbReference>
<evidence type="ECO:0000256" key="6">
    <source>
        <dbReference type="ARBA" id="ARBA00023163"/>
    </source>
</evidence>
<dbReference type="Pfam" id="PF00010">
    <property type="entry name" value="HLH"/>
    <property type="match status" value="1"/>
</dbReference>
<dbReference type="Gene3D" id="4.10.280.10">
    <property type="entry name" value="Helix-loop-helix DNA-binding domain"/>
    <property type="match status" value="1"/>
</dbReference>
<dbReference type="GO" id="GO:0016360">
    <property type="term" value="P:sensory organ precursor cell fate determination"/>
    <property type="evidence" value="ECO:0007669"/>
    <property type="project" value="UniProtKB-ARBA"/>
</dbReference>
<comment type="subcellular location">
    <subcellularLocation>
        <location evidence="1">Nucleus</location>
    </subcellularLocation>
</comment>
<feature type="compositionally biased region" description="Low complexity" evidence="8">
    <location>
        <begin position="55"/>
        <end position="76"/>
    </location>
</feature>
<evidence type="ECO:0000313" key="10">
    <source>
        <dbReference type="EMBL" id="ODN01506.1"/>
    </source>
</evidence>
<dbReference type="OrthoDB" id="6161578at2759"/>
<dbReference type="GO" id="GO:0000981">
    <property type="term" value="F:DNA-binding transcription factor activity, RNA polymerase II-specific"/>
    <property type="evidence" value="ECO:0007669"/>
    <property type="project" value="TreeGrafter"/>
</dbReference>
<dbReference type="PROSITE" id="PS50888">
    <property type="entry name" value="BHLH"/>
    <property type="match status" value="1"/>
</dbReference>
<keyword evidence="6" id="KW-0804">Transcription</keyword>
<dbReference type="GO" id="GO:0046982">
    <property type="term" value="F:protein heterodimerization activity"/>
    <property type="evidence" value="ECO:0007669"/>
    <property type="project" value="UniProtKB-ARBA"/>
</dbReference>
<evidence type="ECO:0000256" key="5">
    <source>
        <dbReference type="ARBA" id="ARBA00023015"/>
    </source>
</evidence>
<sequence>MSVHQNGYPQDGYSSYNSYYYYGHPPPPHHPPPHGPIYDESYVNTNYWAEEDESYSSSCQSGSPGEPTPTPSTCSSKDLYEDSQRNSLTQNLDIKPSLRPSQNTSMPLRKKGVGGRRKNEKPPTPVVLKKRRLAANARERRRMNGLNDAFDRLREVIPSLGSDHKLSKYETLQMAQTYINALRELAGAPKLK</sequence>
<keyword evidence="5" id="KW-0805">Transcription regulation</keyword>
<evidence type="ECO:0000256" key="4">
    <source>
        <dbReference type="ARBA" id="ARBA00022902"/>
    </source>
</evidence>
<dbReference type="PANTHER" id="PTHR19290:SF162">
    <property type="entry name" value="TRANSCRIPTION FACTOR ATOH7"/>
    <property type="match status" value="1"/>
</dbReference>
<dbReference type="PANTHER" id="PTHR19290">
    <property type="entry name" value="BASIC HELIX-LOOP-HELIX PROTEIN NEUROGENIN-RELATED"/>
    <property type="match status" value="1"/>
</dbReference>
<organism evidence="10 11">
    <name type="scientific">Orchesella cincta</name>
    <name type="common">Springtail</name>
    <name type="synonym">Podura cincta</name>
    <dbReference type="NCBI Taxonomy" id="48709"/>
    <lineage>
        <taxon>Eukaryota</taxon>
        <taxon>Metazoa</taxon>
        <taxon>Ecdysozoa</taxon>
        <taxon>Arthropoda</taxon>
        <taxon>Hexapoda</taxon>
        <taxon>Collembola</taxon>
        <taxon>Entomobryomorpha</taxon>
        <taxon>Entomobryoidea</taxon>
        <taxon>Orchesellidae</taxon>
        <taxon>Orchesellinae</taxon>
        <taxon>Orchesella</taxon>
    </lineage>
</organism>
<keyword evidence="2" id="KW-0217">Developmental protein</keyword>
<dbReference type="AlphaFoldDB" id="A0A1D2N944"/>
<comment type="caution">
    <text evidence="10">The sequence shown here is derived from an EMBL/GenBank/DDBJ whole genome shotgun (WGS) entry which is preliminary data.</text>
</comment>
<dbReference type="Proteomes" id="UP000094527">
    <property type="component" value="Unassembled WGS sequence"/>
</dbReference>
<keyword evidence="11" id="KW-1185">Reference proteome</keyword>
<name>A0A1D2N944_ORCCI</name>
<feature type="region of interest" description="Disordered" evidence="8">
    <location>
        <begin position="53"/>
        <end position="124"/>
    </location>
</feature>
<keyword evidence="3" id="KW-0221">Differentiation</keyword>
<dbReference type="STRING" id="48709.A0A1D2N944"/>
<dbReference type="GO" id="GO:0045944">
    <property type="term" value="P:positive regulation of transcription by RNA polymerase II"/>
    <property type="evidence" value="ECO:0007669"/>
    <property type="project" value="TreeGrafter"/>
</dbReference>
<dbReference type="SUPFAM" id="SSF47459">
    <property type="entry name" value="HLH, helix-loop-helix DNA-binding domain"/>
    <property type="match status" value="1"/>
</dbReference>
<proteinExistence type="predicted"/>
<evidence type="ECO:0000259" key="9">
    <source>
        <dbReference type="PROSITE" id="PS50888"/>
    </source>
</evidence>
<dbReference type="FunFam" id="4.10.280.10:FF:000025">
    <property type="entry name" value="protein atonal homolog 7"/>
    <property type="match status" value="1"/>
</dbReference>
<evidence type="ECO:0000256" key="3">
    <source>
        <dbReference type="ARBA" id="ARBA00022782"/>
    </source>
</evidence>
<dbReference type="CDD" id="cd19715">
    <property type="entry name" value="bHLH_TS_amos_like"/>
    <property type="match status" value="1"/>
</dbReference>
<dbReference type="InterPro" id="IPR036638">
    <property type="entry name" value="HLH_DNA-bd_sf"/>
</dbReference>
<feature type="domain" description="BHLH" evidence="9">
    <location>
        <begin position="130"/>
        <end position="182"/>
    </location>
</feature>
<protein>
    <submittedName>
        <fullName evidence="10">Protein atonal</fullName>
    </submittedName>
</protein>
<evidence type="ECO:0000256" key="7">
    <source>
        <dbReference type="ARBA" id="ARBA00023242"/>
    </source>
</evidence>